<dbReference type="NCBIfam" id="NF007621">
    <property type="entry name" value="PRK10276.1"/>
    <property type="match status" value="1"/>
</dbReference>
<reference evidence="3" key="1">
    <citation type="submission" date="2016-06" db="EMBL/GenBank/DDBJ databases">
        <authorList>
            <person name="Radolfova-Krizova L."/>
            <person name="Nemec A."/>
        </authorList>
    </citation>
    <scope>NUCLEOTIDE SEQUENCE [LARGE SCALE GENOMIC DNA]</scope>
    <source>
        <strain evidence="3">ANC 4275</strain>
    </source>
</reference>
<sequence length="193" mass="21762">MNANTKGGYRKGSGRKAIYNEPTKTMRVPESRIVEIKNFLAGNKKPTFNDVASITLINPTTFKRIPLASEKVAAGFPSPAQDYIDKTLDMNEHLVKNEAATFVVKVASLSMRDAGIEIDDELLVDRSLEAKHEDIVIALIDNDFTVKRLMVEGDKCWLKAENPDYDDIHLNDCQELLIWGVVTFVIKPFRKHK</sequence>
<dbReference type="InterPro" id="IPR050077">
    <property type="entry name" value="LexA_repressor"/>
</dbReference>
<dbReference type="RefSeq" id="WP_015060268.1">
    <property type="nucleotide sequence ID" value="NZ_LZDS01000015.1"/>
</dbReference>
<dbReference type="SUPFAM" id="SSF51306">
    <property type="entry name" value="LexA/Signal peptidase"/>
    <property type="match status" value="1"/>
</dbReference>
<dbReference type="OrthoDB" id="9787787at2"/>
<gene>
    <name evidence="2" type="ORF">A9J31_14895</name>
</gene>
<dbReference type="AlphaFoldDB" id="A0A1A7RE41"/>
<evidence type="ECO:0000313" key="2">
    <source>
        <dbReference type="EMBL" id="OBX28957.1"/>
    </source>
</evidence>
<evidence type="ECO:0000313" key="3">
    <source>
        <dbReference type="Proteomes" id="UP000185753"/>
    </source>
</evidence>
<proteinExistence type="predicted"/>
<protein>
    <submittedName>
        <fullName evidence="2">DNA polymerase V</fullName>
    </submittedName>
</protein>
<dbReference type="PANTHER" id="PTHR33516">
    <property type="entry name" value="LEXA REPRESSOR"/>
    <property type="match status" value="1"/>
</dbReference>
<keyword evidence="3" id="KW-1185">Reference proteome</keyword>
<dbReference type="STRING" id="1443941.A9J31_14895"/>
<name>A0A1A7RE41_9GAMM</name>
<feature type="domain" description="Peptidase S24/S26A/S26B/S26C" evidence="1">
    <location>
        <begin position="67"/>
        <end position="182"/>
    </location>
</feature>
<comment type="caution">
    <text evidence="2">The sequence shown here is derived from an EMBL/GenBank/DDBJ whole genome shotgun (WGS) entry which is preliminary data.</text>
</comment>
<dbReference type="Pfam" id="PF00717">
    <property type="entry name" value="Peptidase_S24"/>
    <property type="match status" value="1"/>
</dbReference>
<dbReference type="CDD" id="cd06529">
    <property type="entry name" value="S24_LexA-like"/>
    <property type="match status" value="1"/>
</dbReference>
<dbReference type="Proteomes" id="UP000185753">
    <property type="component" value="Unassembled WGS sequence"/>
</dbReference>
<dbReference type="EMBL" id="LZDS01000015">
    <property type="protein sequence ID" value="OBX28957.1"/>
    <property type="molecule type" value="Genomic_DNA"/>
</dbReference>
<dbReference type="InterPro" id="IPR036286">
    <property type="entry name" value="LexA/Signal_pep-like_sf"/>
</dbReference>
<dbReference type="PANTHER" id="PTHR33516:SF2">
    <property type="entry name" value="LEXA REPRESSOR-RELATED"/>
    <property type="match status" value="1"/>
</dbReference>
<organism evidence="2 3">
    <name type="scientific">Acinetobacter gandensis</name>
    <dbReference type="NCBI Taxonomy" id="1443941"/>
    <lineage>
        <taxon>Bacteria</taxon>
        <taxon>Pseudomonadati</taxon>
        <taxon>Pseudomonadota</taxon>
        <taxon>Gammaproteobacteria</taxon>
        <taxon>Moraxellales</taxon>
        <taxon>Moraxellaceae</taxon>
        <taxon>Acinetobacter</taxon>
    </lineage>
</organism>
<dbReference type="InterPro" id="IPR015927">
    <property type="entry name" value="Peptidase_S24_S26A/B/C"/>
</dbReference>
<dbReference type="Gene3D" id="2.10.109.10">
    <property type="entry name" value="Umud Fragment, subunit A"/>
    <property type="match status" value="1"/>
</dbReference>
<evidence type="ECO:0000259" key="1">
    <source>
        <dbReference type="Pfam" id="PF00717"/>
    </source>
</evidence>
<dbReference type="InterPro" id="IPR039418">
    <property type="entry name" value="LexA-like"/>
</dbReference>
<accession>A0A1A7RE41</accession>